<evidence type="ECO:0000256" key="6">
    <source>
        <dbReference type="SAM" id="Phobius"/>
    </source>
</evidence>
<feature type="domain" description="Protein kinase" evidence="7">
    <location>
        <begin position="1"/>
        <end position="119"/>
    </location>
</feature>
<keyword evidence="6" id="KW-1133">Transmembrane helix</keyword>
<protein>
    <recommendedName>
        <fullName evidence="7">Protein kinase domain-containing protein</fullName>
    </recommendedName>
</protein>
<proteinExistence type="predicted"/>
<dbReference type="GO" id="GO:0004674">
    <property type="term" value="F:protein serine/threonine kinase activity"/>
    <property type="evidence" value="ECO:0007669"/>
    <property type="project" value="UniProtKB-KW"/>
</dbReference>
<evidence type="ECO:0000256" key="1">
    <source>
        <dbReference type="ARBA" id="ARBA00022527"/>
    </source>
</evidence>
<sequence>MNVKIADFGLAAQLQLPSEKHYTMCGTPNYISPEVVATQGPHGLAADVWSLGCMLYTMLVGRPPFDTDGVRSTLNRVVHGEYSLPPDLSLEAADLIYRLLRKDPAERLGLVCITDHAFMTARGVGASSVYGKDQGLSSRDVDQEGNLFLYLICICSIKFFPLLFAML</sequence>
<dbReference type="InterPro" id="IPR000719">
    <property type="entry name" value="Prot_kinase_dom"/>
</dbReference>
<dbReference type="SUPFAM" id="SSF56112">
    <property type="entry name" value="Protein kinase-like (PK-like)"/>
    <property type="match status" value="1"/>
</dbReference>
<accession>A0A8C4NL83</accession>
<dbReference type="PANTHER" id="PTHR24345:SF91">
    <property type="entry name" value="SERINE_THREONINE-PROTEIN KINASE PLK4"/>
    <property type="match status" value="1"/>
</dbReference>
<evidence type="ECO:0000259" key="7">
    <source>
        <dbReference type="PROSITE" id="PS50011"/>
    </source>
</evidence>
<name>A0A8C4NL83_EPTBU</name>
<reference evidence="8" key="2">
    <citation type="submission" date="2025-09" db="UniProtKB">
        <authorList>
            <consortium name="Ensembl"/>
        </authorList>
    </citation>
    <scope>IDENTIFICATION</scope>
</reference>
<keyword evidence="3" id="KW-0547">Nucleotide-binding</keyword>
<dbReference type="SMART" id="SM00220">
    <property type="entry name" value="S_TKc"/>
    <property type="match status" value="1"/>
</dbReference>
<dbReference type="Pfam" id="PF00069">
    <property type="entry name" value="Pkinase"/>
    <property type="match status" value="1"/>
</dbReference>
<evidence type="ECO:0000313" key="9">
    <source>
        <dbReference type="Proteomes" id="UP000694388"/>
    </source>
</evidence>
<keyword evidence="1" id="KW-0723">Serine/threonine-protein kinase</keyword>
<dbReference type="PANTHER" id="PTHR24345">
    <property type="entry name" value="SERINE/THREONINE-PROTEIN KINASE PLK"/>
    <property type="match status" value="1"/>
</dbReference>
<dbReference type="InterPro" id="IPR011009">
    <property type="entry name" value="Kinase-like_dom_sf"/>
</dbReference>
<reference evidence="8" key="1">
    <citation type="submission" date="2025-08" db="UniProtKB">
        <authorList>
            <consortium name="Ensembl"/>
        </authorList>
    </citation>
    <scope>IDENTIFICATION</scope>
</reference>
<dbReference type="Ensembl" id="ENSEBUT00000005376.1">
    <property type="protein sequence ID" value="ENSEBUP00000004938.1"/>
    <property type="gene ID" value="ENSEBUG00000003397.1"/>
</dbReference>
<evidence type="ECO:0000256" key="2">
    <source>
        <dbReference type="ARBA" id="ARBA00022679"/>
    </source>
</evidence>
<dbReference type="PROSITE" id="PS50011">
    <property type="entry name" value="PROTEIN_KINASE_DOM"/>
    <property type="match status" value="1"/>
</dbReference>
<dbReference type="Gene3D" id="1.10.510.10">
    <property type="entry name" value="Transferase(Phosphotransferase) domain 1"/>
    <property type="match status" value="1"/>
</dbReference>
<keyword evidence="9" id="KW-1185">Reference proteome</keyword>
<dbReference type="OMA" id="NERICHR"/>
<keyword evidence="4" id="KW-0418">Kinase</keyword>
<dbReference type="AlphaFoldDB" id="A0A8C4NL83"/>
<evidence type="ECO:0000256" key="3">
    <source>
        <dbReference type="ARBA" id="ARBA00022741"/>
    </source>
</evidence>
<dbReference type="GeneTree" id="ENSGT00940000156316"/>
<keyword evidence="6" id="KW-0812">Transmembrane</keyword>
<keyword evidence="6" id="KW-0472">Membrane</keyword>
<feature type="transmembrane region" description="Helical" evidence="6">
    <location>
        <begin position="147"/>
        <end position="166"/>
    </location>
</feature>
<dbReference type="GO" id="GO:0005634">
    <property type="term" value="C:nucleus"/>
    <property type="evidence" value="ECO:0007669"/>
    <property type="project" value="TreeGrafter"/>
</dbReference>
<evidence type="ECO:0000256" key="5">
    <source>
        <dbReference type="ARBA" id="ARBA00022840"/>
    </source>
</evidence>
<dbReference type="GO" id="GO:0005524">
    <property type="term" value="F:ATP binding"/>
    <property type="evidence" value="ECO:0007669"/>
    <property type="project" value="UniProtKB-KW"/>
</dbReference>
<evidence type="ECO:0000256" key="4">
    <source>
        <dbReference type="ARBA" id="ARBA00022777"/>
    </source>
</evidence>
<evidence type="ECO:0000313" key="8">
    <source>
        <dbReference type="Ensembl" id="ENSEBUP00000004938.1"/>
    </source>
</evidence>
<organism evidence="8 9">
    <name type="scientific">Eptatretus burgeri</name>
    <name type="common">Inshore hagfish</name>
    <dbReference type="NCBI Taxonomy" id="7764"/>
    <lineage>
        <taxon>Eukaryota</taxon>
        <taxon>Metazoa</taxon>
        <taxon>Chordata</taxon>
        <taxon>Craniata</taxon>
        <taxon>Vertebrata</taxon>
        <taxon>Cyclostomata</taxon>
        <taxon>Myxini</taxon>
        <taxon>Myxiniformes</taxon>
        <taxon>Myxinidae</taxon>
        <taxon>Eptatretinae</taxon>
        <taxon>Eptatretus</taxon>
    </lineage>
</organism>
<keyword evidence="2" id="KW-0808">Transferase</keyword>
<dbReference type="Proteomes" id="UP000694388">
    <property type="component" value="Unplaced"/>
</dbReference>
<keyword evidence="5" id="KW-0067">ATP-binding</keyword>